<reference evidence="1 2" key="1">
    <citation type="journal article" date="2017" name="Nature">
        <title>The Apostasia genome and the evolution of orchids.</title>
        <authorList>
            <person name="Zhang G.Q."/>
            <person name="Liu K.W."/>
            <person name="Li Z."/>
            <person name="Lohaus R."/>
            <person name="Hsiao Y.Y."/>
            <person name="Niu S.C."/>
            <person name="Wang J.Y."/>
            <person name="Lin Y.C."/>
            <person name="Xu Q."/>
            <person name="Chen L.J."/>
            <person name="Yoshida K."/>
            <person name="Fujiwara S."/>
            <person name="Wang Z.W."/>
            <person name="Zhang Y.Q."/>
            <person name="Mitsuda N."/>
            <person name="Wang M."/>
            <person name="Liu G.H."/>
            <person name="Pecoraro L."/>
            <person name="Huang H.X."/>
            <person name="Xiao X.J."/>
            <person name="Lin M."/>
            <person name="Wu X.Y."/>
            <person name="Wu W.L."/>
            <person name="Chen Y.Y."/>
            <person name="Chang S.B."/>
            <person name="Sakamoto S."/>
            <person name="Ohme-Takagi M."/>
            <person name="Yagi M."/>
            <person name="Zeng S.J."/>
            <person name="Shen C.Y."/>
            <person name="Yeh C.M."/>
            <person name="Luo Y.B."/>
            <person name="Tsai W.C."/>
            <person name="Van de Peer Y."/>
            <person name="Liu Z.J."/>
        </authorList>
    </citation>
    <scope>NUCLEOTIDE SEQUENCE [LARGE SCALE GENOMIC DNA]</scope>
    <source>
        <strain evidence="2">cv. Shenzhen</strain>
        <tissue evidence="1">Stem</tissue>
    </source>
</reference>
<dbReference type="CDD" id="cd09272">
    <property type="entry name" value="RNase_HI_RT_Ty1"/>
    <property type="match status" value="1"/>
</dbReference>
<dbReference type="PANTHER" id="PTHR11439">
    <property type="entry name" value="GAG-POL-RELATED RETROTRANSPOSON"/>
    <property type="match status" value="1"/>
</dbReference>
<gene>
    <name evidence="1" type="ORF">AXF42_Ash011805</name>
</gene>
<protein>
    <submittedName>
        <fullName evidence="1">Retrovirus-related Pol polyprotein from transposon TNT 1-94</fullName>
    </submittedName>
</protein>
<dbReference type="EMBL" id="KZ451944">
    <property type="protein sequence ID" value="PKA59681.1"/>
    <property type="molecule type" value="Genomic_DNA"/>
</dbReference>
<name>A0A2I0AVW4_9ASPA</name>
<dbReference type="STRING" id="1088818.A0A2I0AVW4"/>
<evidence type="ECO:0000313" key="1">
    <source>
        <dbReference type="EMBL" id="PKA59681.1"/>
    </source>
</evidence>
<dbReference type="PANTHER" id="PTHR11439:SF467">
    <property type="entry name" value="INTEGRASE CATALYTIC DOMAIN-CONTAINING PROTEIN"/>
    <property type="match status" value="1"/>
</dbReference>
<dbReference type="OrthoDB" id="443140at2759"/>
<organism evidence="1 2">
    <name type="scientific">Apostasia shenzhenica</name>
    <dbReference type="NCBI Taxonomy" id="1088818"/>
    <lineage>
        <taxon>Eukaryota</taxon>
        <taxon>Viridiplantae</taxon>
        <taxon>Streptophyta</taxon>
        <taxon>Embryophyta</taxon>
        <taxon>Tracheophyta</taxon>
        <taxon>Spermatophyta</taxon>
        <taxon>Magnoliopsida</taxon>
        <taxon>Liliopsida</taxon>
        <taxon>Asparagales</taxon>
        <taxon>Orchidaceae</taxon>
        <taxon>Apostasioideae</taxon>
        <taxon>Apostasia</taxon>
    </lineage>
</organism>
<accession>A0A2I0AVW4</accession>
<sequence length="106" mass="11807">MAKVLYASAVGSLMYVMVSTRPDISFVVGVVSRFMTNPGLEHWEAVKWLLRYLKGTASKTLCYKRDKVILEGYVDADHGGDLDYRKSTSGYVFTLGGTAISWMSKL</sequence>
<proteinExistence type="predicted"/>
<dbReference type="AlphaFoldDB" id="A0A2I0AVW4"/>
<evidence type="ECO:0000313" key="2">
    <source>
        <dbReference type="Proteomes" id="UP000236161"/>
    </source>
</evidence>
<dbReference type="Proteomes" id="UP000236161">
    <property type="component" value="Unassembled WGS sequence"/>
</dbReference>
<keyword evidence="2" id="KW-1185">Reference proteome</keyword>